<dbReference type="AlphaFoldDB" id="A0A0C2WH16"/>
<dbReference type="InParanoid" id="A0A0C2WH16"/>
<protein>
    <submittedName>
        <fullName evidence="1">Uncharacterized protein</fullName>
    </submittedName>
</protein>
<dbReference type="EMBL" id="KN818459">
    <property type="protein sequence ID" value="KIL55936.1"/>
    <property type="molecule type" value="Genomic_DNA"/>
</dbReference>
<proteinExistence type="predicted"/>
<keyword evidence="2" id="KW-1185">Reference proteome</keyword>
<dbReference type="Proteomes" id="UP000054549">
    <property type="component" value="Unassembled WGS sequence"/>
</dbReference>
<evidence type="ECO:0000313" key="1">
    <source>
        <dbReference type="EMBL" id="KIL55936.1"/>
    </source>
</evidence>
<reference evidence="1 2" key="1">
    <citation type="submission" date="2014-04" db="EMBL/GenBank/DDBJ databases">
        <title>Evolutionary Origins and Diversification of the Mycorrhizal Mutualists.</title>
        <authorList>
            <consortium name="DOE Joint Genome Institute"/>
            <consortium name="Mycorrhizal Genomics Consortium"/>
            <person name="Kohler A."/>
            <person name="Kuo A."/>
            <person name="Nagy L.G."/>
            <person name="Floudas D."/>
            <person name="Copeland A."/>
            <person name="Barry K.W."/>
            <person name="Cichocki N."/>
            <person name="Veneault-Fourrey C."/>
            <person name="LaButti K."/>
            <person name="Lindquist E.A."/>
            <person name="Lipzen A."/>
            <person name="Lundell T."/>
            <person name="Morin E."/>
            <person name="Murat C."/>
            <person name="Riley R."/>
            <person name="Ohm R."/>
            <person name="Sun H."/>
            <person name="Tunlid A."/>
            <person name="Henrissat B."/>
            <person name="Grigoriev I.V."/>
            <person name="Hibbett D.S."/>
            <person name="Martin F."/>
        </authorList>
    </citation>
    <scope>NUCLEOTIDE SEQUENCE [LARGE SCALE GENOMIC DNA]</scope>
    <source>
        <strain evidence="1 2">Koide BX008</strain>
    </source>
</reference>
<accession>A0A0C2WH16</accession>
<name>A0A0C2WH16_AMAMK</name>
<organism evidence="1 2">
    <name type="scientific">Amanita muscaria (strain Koide BX008)</name>
    <dbReference type="NCBI Taxonomy" id="946122"/>
    <lineage>
        <taxon>Eukaryota</taxon>
        <taxon>Fungi</taxon>
        <taxon>Dikarya</taxon>
        <taxon>Basidiomycota</taxon>
        <taxon>Agaricomycotina</taxon>
        <taxon>Agaricomycetes</taxon>
        <taxon>Agaricomycetidae</taxon>
        <taxon>Agaricales</taxon>
        <taxon>Pluteineae</taxon>
        <taxon>Amanitaceae</taxon>
        <taxon>Amanita</taxon>
    </lineage>
</organism>
<evidence type="ECO:0000313" key="2">
    <source>
        <dbReference type="Proteomes" id="UP000054549"/>
    </source>
</evidence>
<gene>
    <name evidence="1" type="ORF">M378DRAFT_173141</name>
</gene>
<dbReference type="HOGENOM" id="CLU_2811836_0_0_1"/>
<sequence>MSSRSGKGRTLKQLAKFASLCRGPARVVNFETYDVGRVELWEMGSHGPNNGYGEIDLTPGGDAVAAW</sequence>